<protein>
    <submittedName>
        <fullName evidence="1">Uncharacterized protein</fullName>
    </submittedName>
</protein>
<dbReference type="Proteomes" id="UP000027135">
    <property type="component" value="Unassembled WGS sequence"/>
</dbReference>
<keyword evidence="2" id="KW-1185">Reference proteome</keyword>
<evidence type="ECO:0000313" key="1">
    <source>
        <dbReference type="EMBL" id="KDR12413.1"/>
    </source>
</evidence>
<reference evidence="1 2" key="1">
    <citation type="journal article" date="2014" name="Nat. Commun.">
        <title>Molecular traces of alternative social organization in a termite genome.</title>
        <authorList>
            <person name="Terrapon N."/>
            <person name="Li C."/>
            <person name="Robertson H.M."/>
            <person name="Ji L."/>
            <person name="Meng X."/>
            <person name="Booth W."/>
            <person name="Chen Z."/>
            <person name="Childers C.P."/>
            <person name="Glastad K.M."/>
            <person name="Gokhale K."/>
            <person name="Gowin J."/>
            <person name="Gronenberg W."/>
            <person name="Hermansen R.A."/>
            <person name="Hu H."/>
            <person name="Hunt B.G."/>
            <person name="Huylmans A.K."/>
            <person name="Khalil S.M."/>
            <person name="Mitchell R.D."/>
            <person name="Munoz-Torres M.C."/>
            <person name="Mustard J.A."/>
            <person name="Pan H."/>
            <person name="Reese J.T."/>
            <person name="Scharf M.E."/>
            <person name="Sun F."/>
            <person name="Vogel H."/>
            <person name="Xiao J."/>
            <person name="Yang W."/>
            <person name="Yang Z."/>
            <person name="Yang Z."/>
            <person name="Zhou J."/>
            <person name="Zhu J."/>
            <person name="Brent C.S."/>
            <person name="Elsik C.G."/>
            <person name="Goodisman M.A."/>
            <person name="Liberles D.A."/>
            <person name="Roe R.M."/>
            <person name="Vargo E.L."/>
            <person name="Vilcinskas A."/>
            <person name="Wang J."/>
            <person name="Bornberg-Bauer E."/>
            <person name="Korb J."/>
            <person name="Zhang G."/>
            <person name="Liebig J."/>
        </authorList>
    </citation>
    <scope>NUCLEOTIDE SEQUENCE [LARGE SCALE GENOMIC DNA]</scope>
    <source>
        <tissue evidence="1">Whole organism</tissue>
    </source>
</reference>
<organism evidence="1 2">
    <name type="scientific">Zootermopsis nevadensis</name>
    <name type="common">Dampwood termite</name>
    <dbReference type="NCBI Taxonomy" id="136037"/>
    <lineage>
        <taxon>Eukaryota</taxon>
        <taxon>Metazoa</taxon>
        <taxon>Ecdysozoa</taxon>
        <taxon>Arthropoda</taxon>
        <taxon>Hexapoda</taxon>
        <taxon>Insecta</taxon>
        <taxon>Pterygota</taxon>
        <taxon>Neoptera</taxon>
        <taxon>Polyneoptera</taxon>
        <taxon>Dictyoptera</taxon>
        <taxon>Blattodea</taxon>
        <taxon>Blattoidea</taxon>
        <taxon>Termitoidae</taxon>
        <taxon>Termopsidae</taxon>
        <taxon>Zootermopsis</taxon>
    </lineage>
</organism>
<gene>
    <name evidence="1" type="ORF">L798_13462</name>
</gene>
<sequence length="151" mass="17247">MPNLENVFDTTILGFTHRFPTQIQQNPPPRICNRISHDPNPGFQQYPHRVFSQDTRPRIPKIFPWINHIILSMIPQDSLVPPPKIPDKDSLPRIPHQKSPILSADKISEVFSHRILQLSLHDPSMPSKIPHMFPPNITPGPTVFPPTQDSP</sequence>
<dbReference type="InParanoid" id="A0A067QTX6"/>
<dbReference type="AlphaFoldDB" id="A0A067QTX6"/>
<dbReference type="EMBL" id="KK853018">
    <property type="protein sequence ID" value="KDR12413.1"/>
    <property type="molecule type" value="Genomic_DNA"/>
</dbReference>
<accession>A0A067QTX6</accession>
<name>A0A067QTX6_ZOONE</name>
<evidence type="ECO:0000313" key="2">
    <source>
        <dbReference type="Proteomes" id="UP000027135"/>
    </source>
</evidence>
<proteinExistence type="predicted"/>